<dbReference type="RefSeq" id="WP_145057537.1">
    <property type="nucleotide sequence ID" value="NZ_CP036263.1"/>
</dbReference>
<dbReference type="KEGG" id="amob:HG15A2_05430"/>
<protein>
    <submittedName>
        <fullName evidence="3">Uncharacterized protein</fullName>
    </submittedName>
</protein>
<sequence length="157" mass="16915" precursor="true">MSRRTPFIASFLSISCFLLTTDQVAAQNGGQPVRVQLPTFHVFGISTTVLVPDRGSMVQGGVNRSSRGSHQLGRGNRGYGSSTSAGGVSVSATIIDHSEIDRAVLAEAARRRGATHDVLGRLVSPQRPAVDSTTAKPRMRQAHAVARPNWRALWREK</sequence>
<proteinExistence type="predicted"/>
<dbReference type="PROSITE" id="PS51257">
    <property type="entry name" value="PROKAR_LIPOPROTEIN"/>
    <property type="match status" value="1"/>
</dbReference>
<reference evidence="3 4" key="1">
    <citation type="submission" date="2019-02" db="EMBL/GenBank/DDBJ databases">
        <title>Deep-cultivation of Planctomycetes and their phenomic and genomic characterization uncovers novel biology.</title>
        <authorList>
            <person name="Wiegand S."/>
            <person name="Jogler M."/>
            <person name="Boedeker C."/>
            <person name="Pinto D."/>
            <person name="Vollmers J."/>
            <person name="Rivas-Marin E."/>
            <person name="Kohn T."/>
            <person name="Peeters S.H."/>
            <person name="Heuer A."/>
            <person name="Rast P."/>
            <person name="Oberbeckmann S."/>
            <person name="Bunk B."/>
            <person name="Jeske O."/>
            <person name="Meyerdierks A."/>
            <person name="Storesund J.E."/>
            <person name="Kallscheuer N."/>
            <person name="Luecker S."/>
            <person name="Lage O.M."/>
            <person name="Pohl T."/>
            <person name="Merkel B.J."/>
            <person name="Hornburger P."/>
            <person name="Mueller R.-W."/>
            <person name="Bruemmer F."/>
            <person name="Labrenz M."/>
            <person name="Spormann A.M."/>
            <person name="Op den Camp H."/>
            <person name="Overmann J."/>
            <person name="Amann R."/>
            <person name="Jetten M.S.M."/>
            <person name="Mascher T."/>
            <person name="Medema M.H."/>
            <person name="Devos D.P."/>
            <person name="Kaster A.-K."/>
            <person name="Ovreas L."/>
            <person name="Rohde M."/>
            <person name="Galperin M.Y."/>
            <person name="Jogler C."/>
        </authorList>
    </citation>
    <scope>NUCLEOTIDE SEQUENCE [LARGE SCALE GENOMIC DNA]</scope>
    <source>
        <strain evidence="3 4">HG15A2</strain>
    </source>
</reference>
<evidence type="ECO:0000256" key="2">
    <source>
        <dbReference type="SAM" id="SignalP"/>
    </source>
</evidence>
<dbReference type="EMBL" id="CP036263">
    <property type="protein sequence ID" value="QDS97282.1"/>
    <property type="molecule type" value="Genomic_DNA"/>
</dbReference>
<keyword evidence="4" id="KW-1185">Reference proteome</keyword>
<dbReference type="Proteomes" id="UP000319852">
    <property type="component" value="Chromosome"/>
</dbReference>
<feature type="region of interest" description="Disordered" evidence="1">
    <location>
        <begin position="59"/>
        <end position="84"/>
    </location>
</feature>
<name>A0A517MQX9_9BACT</name>
<evidence type="ECO:0000313" key="3">
    <source>
        <dbReference type="EMBL" id="QDS97282.1"/>
    </source>
</evidence>
<evidence type="ECO:0000313" key="4">
    <source>
        <dbReference type="Proteomes" id="UP000319852"/>
    </source>
</evidence>
<feature type="signal peptide" evidence="2">
    <location>
        <begin position="1"/>
        <end position="26"/>
    </location>
</feature>
<gene>
    <name evidence="3" type="ORF">HG15A2_05430</name>
</gene>
<dbReference type="OrthoDB" id="280861at2"/>
<dbReference type="AlphaFoldDB" id="A0A517MQX9"/>
<feature type="chain" id="PRO_5021832154" evidence="2">
    <location>
        <begin position="27"/>
        <end position="157"/>
    </location>
</feature>
<keyword evidence="2" id="KW-0732">Signal</keyword>
<organism evidence="3 4">
    <name type="scientific">Adhaeretor mobilis</name>
    <dbReference type="NCBI Taxonomy" id="1930276"/>
    <lineage>
        <taxon>Bacteria</taxon>
        <taxon>Pseudomonadati</taxon>
        <taxon>Planctomycetota</taxon>
        <taxon>Planctomycetia</taxon>
        <taxon>Pirellulales</taxon>
        <taxon>Lacipirellulaceae</taxon>
        <taxon>Adhaeretor</taxon>
    </lineage>
</organism>
<evidence type="ECO:0000256" key="1">
    <source>
        <dbReference type="SAM" id="MobiDB-lite"/>
    </source>
</evidence>
<accession>A0A517MQX9</accession>